<dbReference type="GO" id="GO:0050218">
    <property type="term" value="F:propionate-CoA ligase activity"/>
    <property type="evidence" value="ECO:0007669"/>
    <property type="project" value="TreeGrafter"/>
</dbReference>
<dbReference type="FunFam" id="3.30.300.30:FF:000017">
    <property type="entry name" value="Acyl-CoA synthetase short-chain family member 3"/>
    <property type="match status" value="1"/>
</dbReference>
<dbReference type="Pfam" id="PF16177">
    <property type="entry name" value="ACAS_N"/>
    <property type="match status" value="1"/>
</dbReference>
<accession>A0A507BXI9</accession>
<proteinExistence type="inferred from homology"/>
<dbReference type="InterPro" id="IPR020845">
    <property type="entry name" value="AMP-binding_CS"/>
</dbReference>
<protein>
    <submittedName>
        <fullName evidence="5">Acetate---CoA ligase</fullName>
    </submittedName>
</protein>
<dbReference type="InterPro" id="IPR032387">
    <property type="entry name" value="ACAS_N"/>
</dbReference>
<feature type="domain" description="AMP-dependent synthetase/ligase" evidence="2">
    <location>
        <begin position="96"/>
        <end position="466"/>
    </location>
</feature>
<comment type="caution">
    <text evidence="5">The sequence shown here is derived from an EMBL/GenBank/DDBJ whole genome shotgun (WGS) entry which is preliminary data.</text>
</comment>
<dbReference type="GeneID" id="42006167"/>
<dbReference type="InterPro" id="IPR042099">
    <property type="entry name" value="ANL_N_sf"/>
</dbReference>
<dbReference type="Gene3D" id="3.30.300.30">
    <property type="match status" value="1"/>
</dbReference>
<dbReference type="Pfam" id="PF00501">
    <property type="entry name" value="AMP-binding"/>
    <property type="match status" value="1"/>
</dbReference>
<dbReference type="OrthoDB" id="1706066at2759"/>
<gene>
    <name evidence="5" type="ORF">SmJEL517_g04942</name>
</gene>
<evidence type="ECO:0000313" key="5">
    <source>
        <dbReference type="EMBL" id="TPX31811.1"/>
    </source>
</evidence>
<dbReference type="RefSeq" id="XP_031023154.1">
    <property type="nucleotide sequence ID" value="XM_031170870.1"/>
</dbReference>
<organism evidence="5 6">
    <name type="scientific">Synchytrium microbalum</name>
    <dbReference type="NCBI Taxonomy" id="1806994"/>
    <lineage>
        <taxon>Eukaryota</taxon>
        <taxon>Fungi</taxon>
        <taxon>Fungi incertae sedis</taxon>
        <taxon>Chytridiomycota</taxon>
        <taxon>Chytridiomycota incertae sedis</taxon>
        <taxon>Chytridiomycetes</taxon>
        <taxon>Synchytriales</taxon>
        <taxon>Synchytriaceae</taxon>
        <taxon>Synchytrium</taxon>
    </lineage>
</organism>
<name>A0A507BXI9_9FUNG</name>
<dbReference type="AlphaFoldDB" id="A0A507BXI9"/>
<evidence type="ECO:0000259" key="4">
    <source>
        <dbReference type="Pfam" id="PF16177"/>
    </source>
</evidence>
<keyword evidence="6" id="KW-1185">Reference proteome</keyword>
<dbReference type="PANTHER" id="PTHR43347">
    <property type="entry name" value="ACYL-COA SYNTHETASE"/>
    <property type="match status" value="1"/>
</dbReference>
<dbReference type="SUPFAM" id="SSF56801">
    <property type="entry name" value="Acetyl-CoA synthetase-like"/>
    <property type="match status" value="1"/>
</dbReference>
<dbReference type="Gene3D" id="3.40.50.12780">
    <property type="entry name" value="N-terminal domain of ligase-like"/>
    <property type="match status" value="1"/>
</dbReference>
<evidence type="ECO:0000259" key="2">
    <source>
        <dbReference type="Pfam" id="PF00501"/>
    </source>
</evidence>
<evidence type="ECO:0000313" key="6">
    <source>
        <dbReference type="Proteomes" id="UP000319731"/>
    </source>
</evidence>
<dbReference type="Proteomes" id="UP000319731">
    <property type="component" value="Unassembled WGS sequence"/>
</dbReference>
<reference evidence="5 6" key="1">
    <citation type="journal article" date="2019" name="Sci. Rep.">
        <title>Comparative genomics of chytrid fungi reveal insights into the obligate biotrophic and pathogenic lifestyle of Synchytrium endobioticum.</title>
        <authorList>
            <person name="van de Vossenberg B.T.L.H."/>
            <person name="Warris S."/>
            <person name="Nguyen H.D.T."/>
            <person name="van Gent-Pelzer M.P.E."/>
            <person name="Joly D.L."/>
            <person name="van de Geest H.C."/>
            <person name="Bonants P.J.M."/>
            <person name="Smith D.S."/>
            <person name="Levesque C.A."/>
            <person name="van der Lee T.A.J."/>
        </authorList>
    </citation>
    <scope>NUCLEOTIDE SEQUENCE [LARGE SCALE GENOMIC DNA]</scope>
    <source>
        <strain evidence="5 6">JEL517</strain>
    </source>
</reference>
<evidence type="ECO:0000259" key="3">
    <source>
        <dbReference type="Pfam" id="PF13193"/>
    </source>
</evidence>
<evidence type="ECO:0000256" key="1">
    <source>
        <dbReference type="ARBA" id="ARBA00006432"/>
    </source>
</evidence>
<dbReference type="STRING" id="1806994.A0A507BXI9"/>
<dbReference type="InterPro" id="IPR045851">
    <property type="entry name" value="AMP-bd_C_sf"/>
</dbReference>
<dbReference type="Pfam" id="PF13193">
    <property type="entry name" value="AMP-binding_C"/>
    <property type="match status" value="1"/>
</dbReference>
<dbReference type="EMBL" id="QEAO01000039">
    <property type="protein sequence ID" value="TPX31811.1"/>
    <property type="molecule type" value="Genomic_DNA"/>
</dbReference>
<dbReference type="PANTHER" id="PTHR43347:SF3">
    <property type="entry name" value="ACYL-COA SYNTHETASE SHORT-CHAIN FAMILY MEMBER 3, MITOCHONDRIAL"/>
    <property type="match status" value="1"/>
</dbReference>
<sequence length="683" mass="74265">MASVSAVSSSNINKTQSMTTASALAQSGTYQAELVAQSLSQPENFWRKAAECVSWVTKPNQILEINEKTIPAPHYRWFPDAELNVCYNCVDRHVTNGNGSRTAIIYDSPVTATKEKYTYAQTLSEVETLAGVLRKYGVAKGDTVLIYMPMVPQAMFGMLACARLGAVHSVVFGGFAPKELCKRIDDCKPKVILAASCGVEGTKVIPYMPLLNDAISMSAYKPPIKIVCSRPQVVVKVNSASGERDWAQEMQEAKRSGLKAAPVTVKSTDPLYLLYTSGSTGTPKGVVRDSGGYLVALGWAMPNFLGMTPEDTIFCASDVGWVVGHSYIVYGPLLNGSTTILYEGKPVGTPDASAFWRLVQEYKVKVISTAPTAIRAIKRDDPEGEFLAKYDISTLESVYLAGERSDPDTVKHFQNLLKVPIRDNYWQTESGWQITATCQFDGSSLSTPVKIGSAGQPMPGYDMKVLVAPPHVDEDDYREQGKAIPWVTGAPNVLGNLVIKLPLPPGCFPTLWNNHSGYMKSYMTKFPGYYDTTDAAMIDQDGYVSIMARTDDIINVAGHRLSTGGMEEICSGHQSVAECAVLGVADQLKGEVPVGFVVLKNKTTLSHAQISQDLVQAVRNQIGAIACFQKVYIVSKLPKTRSGKILRRTIRAIANGVKYEAPATIEDDSVLAELHVVLSKPKL</sequence>
<comment type="similarity">
    <text evidence="1">Belongs to the ATP-dependent AMP-binding enzyme family.</text>
</comment>
<keyword evidence="5" id="KW-0436">Ligase</keyword>
<feature type="domain" description="AMP-binding enzyme C-terminal" evidence="3">
    <location>
        <begin position="566"/>
        <end position="644"/>
    </location>
</feature>
<dbReference type="PROSITE" id="PS00455">
    <property type="entry name" value="AMP_BINDING"/>
    <property type="match status" value="1"/>
</dbReference>
<dbReference type="InterPro" id="IPR000873">
    <property type="entry name" value="AMP-dep_synth/lig_dom"/>
</dbReference>
<feature type="domain" description="Acetyl-coenzyme A synthetase N-terminal" evidence="4">
    <location>
        <begin position="32"/>
        <end position="89"/>
    </location>
</feature>
<dbReference type="InterPro" id="IPR025110">
    <property type="entry name" value="AMP-bd_C"/>
</dbReference>